<protein>
    <submittedName>
        <fullName evidence="2">Uncharacterized protein</fullName>
    </submittedName>
</protein>
<keyword evidence="1" id="KW-1133">Transmembrane helix</keyword>
<evidence type="ECO:0000313" key="2">
    <source>
        <dbReference type="EMBL" id="TKA23934.1"/>
    </source>
</evidence>
<organism evidence="2 3">
    <name type="scientific">Salinomyces thailandicus</name>
    <dbReference type="NCBI Taxonomy" id="706561"/>
    <lineage>
        <taxon>Eukaryota</taxon>
        <taxon>Fungi</taxon>
        <taxon>Dikarya</taxon>
        <taxon>Ascomycota</taxon>
        <taxon>Pezizomycotina</taxon>
        <taxon>Dothideomycetes</taxon>
        <taxon>Dothideomycetidae</taxon>
        <taxon>Mycosphaerellales</taxon>
        <taxon>Teratosphaeriaceae</taxon>
        <taxon>Salinomyces</taxon>
    </lineage>
</organism>
<sequence>MAEQFANLATHAGYLAVVTIDATQELVFHMYEAVSTSLPPLPSLTLDGAIETGTATVGGAIDTAQDAIFRVHNEILAHIEDEFVACLVTGLTVLFSVAVVAHVISHASVIGGRVISAPVAIARVTYTTVWYFAKAMSSLLVIIFLPAIFLLRQLKRLL</sequence>
<comment type="caution">
    <text evidence="2">The sequence shown here is derived from an EMBL/GenBank/DDBJ whole genome shotgun (WGS) entry which is preliminary data.</text>
</comment>
<evidence type="ECO:0000313" key="3">
    <source>
        <dbReference type="Proteomes" id="UP000308549"/>
    </source>
</evidence>
<keyword evidence="1" id="KW-0472">Membrane</keyword>
<feature type="transmembrane region" description="Helical" evidence="1">
    <location>
        <begin position="129"/>
        <end position="151"/>
    </location>
</feature>
<dbReference type="Proteomes" id="UP000308549">
    <property type="component" value="Unassembled WGS sequence"/>
</dbReference>
<gene>
    <name evidence="2" type="ORF">B0A50_06440</name>
</gene>
<evidence type="ECO:0000256" key="1">
    <source>
        <dbReference type="SAM" id="Phobius"/>
    </source>
</evidence>
<reference evidence="2 3" key="1">
    <citation type="submission" date="2017-03" db="EMBL/GenBank/DDBJ databases">
        <title>Genomes of endolithic fungi from Antarctica.</title>
        <authorList>
            <person name="Coleine C."/>
            <person name="Masonjones S."/>
            <person name="Stajich J.E."/>
        </authorList>
    </citation>
    <scope>NUCLEOTIDE SEQUENCE [LARGE SCALE GENOMIC DNA]</scope>
    <source>
        <strain evidence="2 3">CCFEE 6315</strain>
    </source>
</reference>
<accession>A0A4U0TPH0</accession>
<dbReference type="AlphaFoldDB" id="A0A4U0TPH0"/>
<name>A0A4U0TPH0_9PEZI</name>
<feature type="transmembrane region" description="Helical" evidence="1">
    <location>
        <begin position="83"/>
        <end position="109"/>
    </location>
</feature>
<proteinExistence type="predicted"/>
<dbReference type="EMBL" id="NAJL01000049">
    <property type="protein sequence ID" value="TKA23934.1"/>
    <property type="molecule type" value="Genomic_DNA"/>
</dbReference>
<keyword evidence="3" id="KW-1185">Reference proteome</keyword>
<keyword evidence="1" id="KW-0812">Transmembrane</keyword>